<name>A0A1X0B885_9MYCO</name>
<feature type="region of interest" description="Disordered" evidence="1">
    <location>
        <begin position="261"/>
        <end position="330"/>
    </location>
</feature>
<evidence type="ECO:0000313" key="2">
    <source>
        <dbReference type="EMBL" id="ORA38066.1"/>
    </source>
</evidence>
<reference evidence="2 3" key="1">
    <citation type="submission" date="2017-02" db="EMBL/GenBank/DDBJ databases">
        <title>The new phylogeny of genus Mycobacterium.</title>
        <authorList>
            <person name="Tortoli E."/>
            <person name="Trovato A."/>
            <person name="Cirillo D.M."/>
        </authorList>
    </citation>
    <scope>NUCLEOTIDE SEQUENCE [LARGE SCALE GENOMIC DNA]</scope>
    <source>
        <strain evidence="2 3">RW6</strain>
    </source>
</reference>
<dbReference type="OrthoDB" id="4466134at2"/>
<dbReference type="Proteomes" id="UP000192448">
    <property type="component" value="Unassembled WGS sequence"/>
</dbReference>
<sequence length="330" mass="35943">MNHLLVKMTTGYFAGGRITERDSLVTKFVHDSGTSEQGVITITDVTEKPTLADLVEAASTKHNGASGRRLADVAAEAGFDVSHTTLNRIRSGTYSGAPTTTTIKAIAWLAGVTEEEAFRAAGQNVPGTPFASVLPPGVDNLGPSERRAVVEVLRAFTQHHQREWDRGQREWSVMTKLMGNIADSLRETADLYEWVETQIPEDQIPTFRRMMSAAAGPLVSVTDWYGEYVDTVADELKTSFAARAEINQMFTDAVASLRQLQKGDQGGNTVENATESDAPATDDQSQEVGTVTHLPHWGKSDPPPPVIDEKAAASTRRKRSDEEEDDQDAD</sequence>
<gene>
    <name evidence="2" type="ORF">BST13_05550</name>
</gene>
<dbReference type="EMBL" id="MVHF01000004">
    <property type="protein sequence ID" value="ORA38066.1"/>
    <property type="molecule type" value="Genomic_DNA"/>
</dbReference>
<evidence type="ECO:0000313" key="3">
    <source>
        <dbReference type="Proteomes" id="UP000192448"/>
    </source>
</evidence>
<evidence type="ECO:0000256" key="1">
    <source>
        <dbReference type="SAM" id="MobiDB-lite"/>
    </source>
</evidence>
<keyword evidence="3" id="KW-1185">Reference proteome</keyword>
<proteinExistence type="predicted"/>
<organism evidence="2 3">
    <name type="scientific">Mycobacterium aquaticum</name>
    <dbReference type="NCBI Taxonomy" id="1927124"/>
    <lineage>
        <taxon>Bacteria</taxon>
        <taxon>Bacillati</taxon>
        <taxon>Actinomycetota</taxon>
        <taxon>Actinomycetes</taxon>
        <taxon>Mycobacteriales</taxon>
        <taxon>Mycobacteriaceae</taxon>
        <taxon>Mycobacterium</taxon>
    </lineage>
</organism>
<accession>A0A1X0B885</accession>
<dbReference type="AlphaFoldDB" id="A0A1X0B885"/>
<dbReference type="STRING" id="1927124.BST13_05550"/>
<protein>
    <submittedName>
        <fullName evidence="2">Uncharacterized protein</fullName>
    </submittedName>
</protein>
<dbReference type="RefSeq" id="WP_083161497.1">
    <property type="nucleotide sequence ID" value="NZ_MVHF01000004.1"/>
</dbReference>
<comment type="caution">
    <text evidence="2">The sequence shown here is derived from an EMBL/GenBank/DDBJ whole genome shotgun (WGS) entry which is preliminary data.</text>
</comment>